<evidence type="ECO:0000256" key="1">
    <source>
        <dbReference type="SAM" id="Phobius"/>
    </source>
</evidence>
<evidence type="ECO:0000313" key="2">
    <source>
        <dbReference type="EMBL" id="SHM98582.1"/>
    </source>
</evidence>
<keyword evidence="1" id="KW-0812">Transmembrane</keyword>
<comment type="caution">
    <text evidence="2">The sequence shown here is derived from an EMBL/GenBank/DDBJ whole genome shotgun (WGS) entry which is preliminary data.</text>
</comment>
<keyword evidence="1" id="KW-1133">Transmembrane helix</keyword>
<proteinExistence type="predicted"/>
<organism evidence="2 3">
    <name type="scientific">Flavobacterium pectinovorum</name>
    <dbReference type="NCBI Taxonomy" id="29533"/>
    <lineage>
        <taxon>Bacteria</taxon>
        <taxon>Pseudomonadati</taxon>
        <taxon>Bacteroidota</taxon>
        <taxon>Flavobacteriia</taxon>
        <taxon>Flavobacteriales</taxon>
        <taxon>Flavobacteriaceae</taxon>
        <taxon>Flavobacterium</taxon>
    </lineage>
</organism>
<accession>A0ABY1J760</accession>
<feature type="transmembrane region" description="Helical" evidence="1">
    <location>
        <begin position="85"/>
        <end position="103"/>
    </location>
</feature>
<evidence type="ECO:0000313" key="3">
    <source>
        <dbReference type="Proteomes" id="UP000184216"/>
    </source>
</evidence>
<feature type="transmembrane region" description="Helical" evidence="1">
    <location>
        <begin position="21"/>
        <end position="42"/>
    </location>
</feature>
<reference evidence="2 3" key="1">
    <citation type="submission" date="2016-11" db="EMBL/GenBank/DDBJ databases">
        <authorList>
            <person name="Varghese N."/>
            <person name="Submissions S."/>
        </authorList>
    </citation>
    <scope>NUCLEOTIDE SEQUENCE [LARGE SCALE GENOMIC DNA]</scope>
    <source>
        <strain evidence="2 3">DSM 6368</strain>
    </source>
</reference>
<name>A0ABY1J760_9FLAO</name>
<keyword evidence="3" id="KW-1185">Reference proteome</keyword>
<dbReference type="Proteomes" id="UP000184216">
    <property type="component" value="Unassembled WGS sequence"/>
</dbReference>
<sequence>MLSNLIQVSLLIFLVYISYKSGFFIMFNYIIGFLLILFFTNLHFEGKVRTKGELIIFFLNLFLYSLLFCSSVFIYFDKENEKKHFFIIPVISYFIIILIEIMLFKFPNAFFSIFLPIMLAFFPLYILKYYRKYIKGENS</sequence>
<keyword evidence="1" id="KW-0472">Membrane</keyword>
<feature type="transmembrane region" description="Helical" evidence="1">
    <location>
        <begin position="109"/>
        <end position="127"/>
    </location>
</feature>
<feature type="transmembrane region" description="Helical" evidence="1">
    <location>
        <begin position="54"/>
        <end position="76"/>
    </location>
</feature>
<gene>
    <name evidence="2" type="ORF">SAMN05444387_3688</name>
</gene>
<dbReference type="EMBL" id="FRBX01000005">
    <property type="protein sequence ID" value="SHM98582.1"/>
    <property type="molecule type" value="Genomic_DNA"/>
</dbReference>
<protein>
    <submittedName>
        <fullName evidence="2">Uncharacterized protein</fullName>
    </submittedName>
</protein>